<sequence length="116" mass="13010">MEMCISLSGISACFLTLEDCIFWYFQCGSSSYKAGYDKNILGFAKGKPFSFCLGAVSNIGFSPTIKDTMGHHGKTRKKFELWWSCCYANHHGYLQWITMTSLSRNCCFDVAINIGA</sequence>
<protein>
    <submittedName>
        <fullName evidence="1">Uncharacterized protein</fullName>
    </submittedName>
</protein>
<reference evidence="2" key="1">
    <citation type="journal article" date="2010" name="Nat. Biotechnol.">
        <title>Draft genome sequence of the oilseed species Ricinus communis.</title>
        <authorList>
            <person name="Chan A.P."/>
            <person name="Crabtree J."/>
            <person name="Zhao Q."/>
            <person name="Lorenzi H."/>
            <person name="Orvis J."/>
            <person name="Puiu D."/>
            <person name="Melake-Berhan A."/>
            <person name="Jones K.M."/>
            <person name="Redman J."/>
            <person name="Chen G."/>
            <person name="Cahoon E.B."/>
            <person name="Gedil M."/>
            <person name="Stanke M."/>
            <person name="Haas B.J."/>
            <person name="Wortman J.R."/>
            <person name="Fraser-Liggett C.M."/>
            <person name="Ravel J."/>
            <person name="Rabinowicz P.D."/>
        </authorList>
    </citation>
    <scope>NUCLEOTIDE SEQUENCE [LARGE SCALE GENOMIC DNA]</scope>
    <source>
        <strain evidence="2">cv. Hale</strain>
    </source>
</reference>
<organism evidence="1 2">
    <name type="scientific">Ricinus communis</name>
    <name type="common">Castor bean</name>
    <dbReference type="NCBI Taxonomy" id="3988"/>
    <lineage>
        <taxon>Eukaryota</taxon>
        <taxon>Viridiplantae</taxon>
        <taxon>Streptophyta</taxon>
        <taxon>Embryophyta</taxon>
        <taxon>Tracheophyta</taxon>
        <taxon>Spermatophyta</taxon>
        <taxon>Magnoliopsida</taxon>
        <taxon>eudicotyledons</taxon>
        <taxon>Gunneridae</taxon>
        <taxon>Pentapetalae</taxon>
        <taxon>rosids</taxon>
        <taxon>fabids</taxon>
        <taxon>Malpighiales</taxon>
        <taxon>Euphorbiaceae</taxon>
        <taxon>Acalyphoideae</taxon>
        <taxon>Acalypheae</taxon>
        <taxon>Ricinus</taxon>
    </lineage>
</organism>
<accession>B9SB11</accession>
<proteinExistence type="predicted"/>
<evidence type="ECO:0000313" key="2">
    <source>
        <dbReference type="Proteomes" id="UP000008311"/>
    </source>
</evidence>
<name>B9SB11_RICCO</name>
<dbReference type="Proteomes" id="UP000008311">
    <property type="component" value="Unassembled WGS sequence"/>
</dbReference>
<dbReference type="EMBL" id="EQ973910">
    <property type="protein sequence ID" value="EEF39202.1"/>
    <property type="molecule type" value="Genomic_DNA"/>
</dbReference>
<dbReference type="AlphaFoldDB" id="B9SB11"/>
<evidence type="ECO:0000313" key="1">
    <source>
        <dbReference type="EMBL" id="EEF39202.1"/>
    </source>
</evidence>
<keyword evidence="2" id="KW-1185">Reference proteome</keyword>
<gene>
    <name evidence="1" type="ORF">RCOM_1336100</name>
</gene>
<dbReference type="InParanoid" id="B9SB11"/>